<protein>
    <submittedName>
        <fullName evidence="4">Cytochrome P460 family protein</fullName>
    </submittedName>
</protein>
<proteinExistence type="predicted"/>
<feature type="chain" id="PRO_5030647351" evidence="1">
    <location>
        <begin position="27"/>
        <end position="210"/>
    </location>
</feature>
<evidence type="ECO:0000313" key="5">
    <source>
        <dbReference type="Proteomes" id="UP000572863"/>
    </source>
</evidence>
<dbReference type="Pfam" id="PF16694">
    <property type="entry name" value="Cytochrome_P460"/>
    <property type="match status" value="1"/>
</dbReference>
<evidence type="ECO:0000313" key="3">
    <source>
        <dbReference type="EMBL" id="NWD98806.1"/>
    </source>
</evidence>
<reference evidence="5 6" key="1">
    <citation type="submission" date="2020-04" db="EMBL/GenBank/DDBJ databases">
        <title>Molecular characterization of pseudomonads from Agaricus bisporus reveal novel blotch 2 pathogens in Western Europe.</title>
        <authorList>
            <person name="Taparia T."/>
            <person name="Krijger M."/>
            <person name="Haynes E."/>
            <person name="Elpinstone J.G."/>
            <person name="Noble R."/>
            <person name="Van Der Wolf J."/>
        </authorList>
    </citation>
    <scope>NUCLEOTIDE SEQUENCE [LARGE SCALE GENOMIC DNA]</scope>
    <source>
        <strain evidence="3 5">P7774</strain>
        <strain evidence="4 6">P8021</strain>
    </source>
</reference>
<feature type="signal peptide" evidence="1">
    <location>
        <begin position="1"/>
        <end position="26"/>
    </location>
</feature>
<dbReference type="RefSeq" id="WP_177062216.1">
    <property type="nucleotide sequence ID" value="NZ_JACARY010000089.1"/>
</dbReference>
<dbReference type="InterPro" id="IPR032033">
    <property type="entry name" value="Cytochrome_P460"/>
</dbReference>
<dbReference type="Gene3D" id="3.50.70.20">
    <property type="entry name" value="Cytochrome P460"/>
    <property type="match status" value="1"/>
</dbReference>
<comment type="caution">
    <text evidence="4">The sequence shown here is derived from an EMBL/GenBank/DDBJ whole genome shotgun (WGS) entry which is preliminary data.</text>
</comment>
<evidence type="ECO:0000313" key="6">
    <source>
        <dbReference type="Proteomes" id="UP000585226"/>
    </source>
</evidence>
<evidence type="ECO:0000259" key="2">
    <source>
        <dbReference type="Pfam" id="PF16694"/>
    </source>
</evidence>
<gene>
    <name evidence="3" type="ORF">HX871_30775</name>
    <name evidence="4" type="ORF">HX893_31420</name>
</gene>
<dbReference type="Proteomes" id="UP000585226">
    <property type="component" value="Unassembled WGS sequence"/>
</dbReference>
<keyword evidence="1" id="KW-0732">Signal</keyword>
<evidence type="ECO:0000256" key="1">
    <source>
        <dbReference type="SAM" id="SignalP"/>
    </source>
</evidence>
<sequence length="210" mass="23243">MSVKNFKTVFTSITLAFCLHPALSSASAPKTHSGSNAPSYSRTFELYVDKDGNIKVPKDYRTTFIFLGSFAVPGGDSLGGLKQLHQVYVDRDSVEYYKSHGDFPDGAILVKELQETTAANLTTGHASFWDQNAGWFVMIKDTKGRYQKSGIWTDGWGWALIAQEAPTVTTNKDTSTCISCHTPVKKTDWVHVWGYPLLEAHDKISTLNAQ</sequence>
<dbReference type="EMBL" id="JACARY010000089">
    <property type="protein sequence ID" value="NWD98806.1"/>
    <property type="molecule type" value="Genomic_DNA"/>
</dbReference>
<name>A0A7Y8G7B6_9PSED</name>
<dbReference type="CDD" id="cd20750">
    <property type="entry name" value="cyt_c_I"/>
    <property type="match status" value="1"/>
</dbReference>
<feature type="domain" description="Cytochrome P460" evidence="2">
    <location>
        <begin position="57"/>
        <end position="191"/>
    </location>
</feature>
<keyword evidence="5" id="KW-1185">Reference proteome</keyword>
<dbReference type="AlphaFoldDB" id="A0A7Y8G7B6"/>
<evidence type="ECO:0000313" key="4">
    <source>
        <dbReference type="EMBL" id="NWE92641.1"/>
    </source>
</evidence>
<organism evidence="4 6">
    <name type="scientific">Pseudomonas reactans</name>
    <dbReference type="NCBI Taxonomy" id="117680"/>
    <lineage>
        <taxon>Bacteria</taxon>
        <taxon>Pseudomonadati</taxon>
        <taxon>Pseudomonadota</taxon>
        <taxon>Gammaproteobacteria</taxon>
        <taxon>Pseudomonadales</taxon>
        <taxon>Pseudomonadaceae</taxon>
        <taxon>Pseudomonas</taxon>
    </lineage>
</organism>
<dbReference type="Proteomes" id="UP000572863">
    <property type="component" value="Unassembled WGS sequence"/>
</dbReference>
<accession>A0A7Y8G7B6</accession>
<dbReference type="InterPro" id="IPR038142">
    <property type="entry name" value="Cytochrome_P460_sp"/>
</dbReference>
<dbReference type="EMBL" id="JACASD010000113">
    <property type="protein sequence ID" value="NWE92641.1"/>
    <property type="molecule type" value="Genomic_DNA"/>
</dbReference>